<dbReference type="Proteomes" id="UP001500909">
    <property type="component" value="Unassembled WGS sequence"/>
</dbReference>
<name>A0ABP3LLB3_9ACTN</name>
<sequence length="57" mass="6491">MDFSADRQVIDEAYAQGGKDEALRAFYGILCDPEEDWSQARMVSSVFYLQQLERAVA</sequence>
<dbReference type="EMBL" id="BAAABY010000070">
    <property type="protein sequence ID" value="GAA0501272.1"/>
    <property type="molecule type" value="Genomic_DNA"/>
</dbReference>
<dbReference type="RefSeq" id="WP_346100515.1">
    <property type="nucleotide sequence ID" value="NZ_BAAABY010000070.1"/>
</dbReference>
<proteinExistence type="predicted"/>
<evidence type="ECO:0000313" key="1">
    <source>
        <dbReference type="EMBL" id="GAA0501272.1"/>
    </source>
</evidence>
<gene>
    <name evidence="1" type="ORF">GCM10010361_78540</name>
</gene>
<organism evidence="1 2">
    <name type="scientific">Streptomyces olivaceiscleroticus</name>
    <dbReference type="NCBI Taxonomy" id="68245"/>
    <lineage>
        <taxon>Bacteria</taxon>
        <taxon>Bacillati</taxon>
        <taxon>Actinomycetota</taxon>
        <taxon>Actinomycetes</taxon>
        <taxon>Kitasatosporales</taxon>
        <taxon>Streptomycetaceae</taxon>
        <taxon>Streptomyces</taxon>
    </lineage>
</organism>
<comment type="caution">
    <text evidence="1">The sequence shown here is derived from an EMBL/GenBank/DDBJ whole genome shotgun (WGS) entry which is preliminary data.</text>
</comment>
<protein>
    <submittedName>
        <fullName evidence="1">Uncharacterized protein</fullName>
    </submittedName>
</protein>
<evidence type="ECO:0000313" key="2">
    <source>
        <dbReference type="Proteomes" id="UP001500909"/>
    </source>
</evidence>
<keyword evidence="2" id="KW-1185">Reference proteome</keyword>
<accession>A0ABP3LLB3</accession>
<reference evidence="2" key="1">
    <citation type="journal article" date="2019" name="Int. J. Syst. Evol. Microbiol.">
        <title>The Global Catalogue of Microorganisms (GCM) 10K type strain sequencing project: providing services to taxonomists for standard genome sequencing and annotation.</title>
        <authorList>
            <consortium name="The Broad Institute Genomics Platform"/>
            <consortium name="The Broad Institute Genome Sequencing Center for Infectious Disease"/>
            <person name="Wu L."/>
            <person name="Ma J."/>
        </authorList>
    </citation>
    <scope>NUCLEOTIDE SEQUENCE [LARGE SCALE GENOMIC DNA]</scope>
    <source>
        <strain evidence="2">JCM 4805</strain>
    </source>
</reference>